<keyword evidence="7" id="KW-1185">Reference proteome</keyword>
<proteinExistence type="predicted"/>
<dbReference type="GO" id="GO:0000785">
    <property type="term" value="C:chromatin"/>
    <property type="evidence" value="ECO:0007669"/>
    <property type="project" value="TreeGrafter"/>
</dbReference>
<feature type="compositionally biased region" description="Basic and acidic residues" evidence="3">
    <location>
        <begin position="312"/>
        <end position="328"/>
    </location>
</feature>
<dbReference type="InParanoid" id="A0A1X2HEJ1"/>
<dbReference type="GO" id="GO:0006355">
    <property type="term" value="P:regulation of DNA-templated transcription"/>
    <property type="evidence" value="ECO:0007669"/>
    <property type="project" value="TreeGrafter"/>
</dbReference>
<dbReference type="PRINTS" id="PR00503">
    <property type="entry name" value="BROMODOMAIN"/>
</dbReference>
<feature type="region of interest" description="Disordered" evidence="3">
    <location>
        <begin position="435"/>
        <end position="488"/>
    </location>
</feature>
<dbReference type="PROSITE" id="PS00633">
    <property type="entry name" value="BROMODOMAIN_1"/>
    <property type="match status" value="1"/>
</dbReference>
<dbReference type="Pfam" id="PF00439">
    <property type="entry name" value="Bromodomain"/>
    <property type="match status" value="2"/>
</dbReference>
<feature type="region of interest" description="Disordered" evidence="3">
    <location>
        <begin position="312"/>
        <end position="361"/>
    </location>
</feature>
<feature type="region of interest" description="Disordered" evidence="3">
    <location>
        <begin position="101"/>
        <end position="160"/>
    </location>
</feature>
<dbReference type="InterPro" id="IPR001487">
    <property type="entry name" value="Bromodomain"/>
</dbReference>
<feature type="compositionally biased region" description="Basic residues" evidence="3">
    <location>
        <begin position="439"/>
        <end position="451"/>
    </location>
</feature>
<evidence type="ECO:0000259" key="5">
    <source>
        <dbReference type="PROSITE" id="PS51525"/>
    </source>
</evidence>
<dbReference type="SMART" id="SM00297">
    <property type="entry name" value="BROMO"/>
    <property type="match status" value="2"/>
</dbReference>
<protein>
    <submittedName>
        <fullName evidence="6">Bromodomain-containing protein</fullName>
    </submittedName>
</protein>
<dbReference type="InterPro" id="IPR027353">
    <property type="entry name" value="NET_dom"/>
</dbReference>
<dbReference type="PANTHER" id="PTHR22880:SF225">
    <property type="entry name" value="BROMODOMAIN-CONTAINING PROTEIN BET-1-RELATED"/>
    <property type="match status" value="1"/>
</dbReference>
<dbReference type="InterPro" id="IPR036427">
    <property type="entry name" value="Bromodomain-like_sf"/>
</dbReference>
<comment type="caution">
    <text evidence="6">The sequence shown here is derived from an EMBL/GenBank/DDBJ whole genome shotgun (WGS) entry which is preliminary data.</text>
</comment>
<dbReference type="AlphaFoldDB" id="A0A1X2HEJ1"/>
<reference evidence="6 7" key="1">
    <citation type="submission" date="2016-07" db="EMBL/GenBank/DDBJ databases">
        <title>Pervasive Adenine N6-methylation of Active Genes in Fungi.</title>
        <authorList>
            <consortium name="DOE Joint Genome Institute"/>
            <person name="Mondo S.J."/>
            <person name="Dannebaum R.O."/>
            <person name="Kuo R.C."/>
            <person name="Labutti K."/>
            <person name="Haridas S."/>
            <person name="Kuo A."/>
            <person name="Salamov A."/>
            <person name="Ahrendt S.R."/>
            <person name="Lipzen A."/>
            <person name="Sullivan W."/>
            <person name="Andreopoulos W.B."/>
            <person name="Clum A."/>
            <person name="Lindquist E."/>
            <person name="Daum C."/>
            <person name="Ramamoorthy G.K."/>
            <person name="Gryganskyi A."/>
            <person name="Culley D."/>
            <person name="Magnuson J.K."/>
            <person name="James T.Y."/>
            <person name="O'Malley M.A."/>
            <person name="Stajich J.E."/>
            <person name="Spatafora J.W."/>
            <person name="Visel A."/>
            <person name="Grigoriev I.V."/>
        </authorList>
    </citation>
    <scope>NUCLEOTIDE SEQUENCE [LARGE SCALE GENOMIC DNA]</scope>
    <source>
        <strain evidence="6 7">NRRL 2496</strain>
    </source>
</reference>
<dbReference type="Gene3D" id="1.20.920.10">
    <property type="entry name" value="Bromodomain-like"/>
    <property type="match status" value="2"/>
</dbReference>
<dbReference type="OMA" id="EQSFAKM"/>
<dbReference type="PROSITE" id="PS51525">
    <property type="entry name" value="NET"/>
    <property type="match status" value="1"/>
</dbReference>
<dbReference type="GO" id="GO:0005634">
    <property type="term" value="C:nucleus"/>
    <property type="evidence" value="ECO:0007669"/>
    <property type="project" value="TreeGrafter"/>
</dbReference>
<feature type="compositionally biased region" description="Acidic residues" evidence="3">
    <location>
        <begin position="285"/>
        <end position="296"/>
    </location>
</feature>
<evidence type="ECO:0000313" key="7">
    <source>
        <dbReference type="Proteomes" id="UP000242180"/>
    </source>
</evidence>
<dbReference type="STRING" id="13706.A0A1X2HEJ1"/>
<dbReference type="Proteomes" id="UP000242180">
    <property type="component" value="Unassembled WGS sequence"/>
</dbReference>
<evidence type="ECO:0000256" key="2">
    <source>
        <dbReference type="PROSITE-ProRule" id="PRU00035"/>
    </source>
</evidence>
<dbReference type="Gene3D" id="1.20.1270.220">
    <property type="match status" value="1"/>
</dbReference>
<dbReference type="InterPro" id="IPR038336">
    <property type="entry name" value="NET_sf"/>
</dbReference>
<accession>A0A1X2HEJ1</accession>
<dbReference type="PROSITE" id="PS50014">
    <property type="entry name" value="BROMODOMAIN_2"/>
    <property type="match status" value="2"/>
</dbReference>
<feature type="domain" description="Bromo" evidence="4">
    <location>
        <begin position="179"/>
        <end position="251"/>
    </location>
</feature>
<feature type="domain" description="NET" evidence="5">
    <location>
        <begin position="351"/>
        <end position="444"/>
    </location>
</feature>
<feature type="region of interest" description="Disordered" evidence="3">
    <location>
        <begin position="268"/>
        <end position="299"/>
    </location>
</feature>
<gene>
    <name evidence="6" type="ORF">BCR43DRAFT_530555</name>
</gene>
<organism evidence="6 7">
    <name type="scientific">Syncephalastrum racemosum</name>
    <name type="common">Filamentous fungus</name>
    <dbReference type="NCBI Taxonomy" id="13706"/>
    <lineage>
        <taxon>Eukaryota</taxon>
        <taxon>Fungi</taxon>
        <taxon>Fungi incertae sedis</taxon>
        <taxon>Mucoromycota</taxon>
        <taxon>Mucoromycotina</taxon>
        <taxon>Mucoromycetes</taxon>
        <taxon>Mucorales</taxon>
        <taxon>Syncephalastraceae</taxon>
        <taxon>Syncephalastrum</taxon>
    </lineage>
</organism>
<feature type="compositionally biased region" description="Basic residues" evidence="3">
    <location>
        <begin position="342"/>
        <end position="351"/>
    </location>
</feature>
<feature type="compositionally biased region" description="Low complexity" evidence="3">
    <location>
        <begin position="465"/>
        <end position="488"/>
    </location>
</feature>
<dbReference type="Pfam" id="PF17035">
    <property type="entry name" value="BET"/>
    <property type="match status" value="1"/>
</dbReference>
<evidence type="ECO:0000256" key="1">
    <source>
        <dbReference type="ARBA" id="ARBA00023117"/>
    </source>
</evidence>
<evidence type="ECO:0000256" key="3">
    <source>
        <dbReference type="SAM" id="MobiDB-lite"/>
    </source>
</evidence>
<dbReference type="PANTHER" id="PTHR22880">
    <property type="entry name" value="FALZ-RELATED BROMODOMAIN-CONTAINING PROTEINS"/>
    <property type="match status" value="1"/>
</dbReference>
<evidence type="ECO:0000313" key="6">
    <source>
        <dbReference type="EMBL" id="ORY97374.1"/>
    </source>
</evidence>
<feature type="compositionally biased region" description="Basic and acidic residues" evidence="3">
    <location>
        <begin position="352"/>
        <end position="361"/>
    </location>
</feature>
<dbReference type="EMBL" id="MCGN01000004">
    <property type="protein sequence ID" value="ORY97374.1"/>
    <property type="molecule type" value="Genomic_DNA"/>
</dbReference>
<dbReference type="GO" id="GO:0006338">
    <property type="term" value="P:chromatin remodeling"/>
    <property type="evidence" value="ECO:0007669"/>
    <property type="project" value="TreeGrafter"/>
</dbReference>
<evidence type="ECO:0000259" key="4">
    <source>
        <dbReference type="PROSITE" id="PS50014"/>
    </source>
</evidence>
<name>A0A1X2HEJ1_SYNRA</name>
<keyword evidence="1 2" id="KW-0103">Bromodomain</keyword>
<dbReference type="FunCoup" id="A0A1X2HEJ1">
    <property type="interactions" value="723"/>
</dbReference>
<dbReference type="InterPro" id="IPR018359">
    <property type="entry name" value="Bromodomain_CS"/>
</dbReference>
<dbReference type="OrthoDB" id="784962at2759"/>
<feature type="domain" description="Bromo" evidence="4">
    <location>
        <begin position="17"/>
        <end position="89"/>
    </location>
</feature>
<dbReference type="SUPFAM" id="SSF47370">
    <property type="entry name" value="Bromodomain"/>
    <property type="match status" value="2"/>
</dbReference>
<sequence>MTRDQLKYCAAIMRTLKKHRDANAFLQPVDVVQLNVPDYFKIIKYPMDLGTIDEKLSQYQYENVRDFISDVRLVFNNCYKFNGPEAMISMLCQNVESAFEKSLRQMPPSREQPSPPPSTSPEPLSVKAGTKRKGRPKREIHPPRSKDYPEPMTKRPNPRKMDVQMKFCGQVLRELKKSKYRDINFPFLAPVDIVALNIPDYPTIVTHPMDISTIERKLIEGEYDSPAAFESDVRLMFNNCYKYNPPMIPVHKMGRELEKVFDEKWKLMPELPPPQPVKKNRRIEEESDEESDDYDDNPLIAKMQRDLEKMSKQLEDMKSKAKAGDKGHAKAAAKSSAPQPPRQRKRPPQRPKLKEDDVSKLTFEEKRLLSDKINSLEGDELTMVIDIIQSSMPNLGGEYDSLTSSYHAVQEEEIELDIDQLDSATLQKLYNIVLGNSRRQVKSKPRPKPKPKAKENKRQNGAGNSSSDSESGSSSSGDSDDSGSSSEG</sequence>
<dbReference type="InterPro" id="IPR050935">
    <property type="entry name" value="Bromo_chromatin_reader"/>
</dbReference>
<feature type="compositionally biased region" description="Basic and acidic residues" evidence="3">
    <location>
        <begin position="137"/>
        <end position="160"/>
    </location>
</feature>